<accession>A0A437GZI7</accession>
<reference evidence="7 8" key="1">
    <citation type="submission" date="2018-12" db="EMBL/GenBank/DDBJ databases">
        <title>Croceicoccus ponticola sp. nov., a lipolytic bacterium isolated from seawater.</title>
        <authorList>
            <person name="Yoon J.-H."/>
        </authorList>
    </citation>
    <scope>NUCLEOTIDE SEQUENCE [LARGE SCALE GENOMIC DNA]</scope>
    <source>
        <strain evidence="7 8">GM-16</strain>
    </source>
</reference>
<comment type="caution">
    <text evidence="7">The sequence shown here is derived from an EMBL/GenBank/DDBJ whole genome shotgun (WGS) entry which is preliminary data.</text>
</comment>
<dbReference type="Proteomes" id="UP000283003">
    <property type="component" value="Unassembled WGS sequence"/>
</dbReference>
<evidence type="ECO:0000259" key="6">
    <source>
        <dbReference type="PROSITE" id="PS51007"/>
    </source>
</evidence>
<protein>
    <recommendedName>
        <fullName evidence="6">Cytochrome c domain-containing protein</fullName>
    </recommendedName>
</protein>
<dbReference type="InterPro" id="IPR036909">
    <property type="entry name" value="Cyt_c-like_dom_sf"/>
</dbReference>
<evidence type="ECO:0000256" key="1">
    <source>
        <dbReference type="ARBA" id="ARBA00022617"/>
    </source>
</evidence>
<dbReference type="PROSITE" id="PS51257">
    <property type="entry name" value="PROKAR_LIPOPROTEIN"/>
    <property type="match status" value="1"/>
</dbReference>
<dbReference type="Gene3D" id="1.10.760.10">
    <property type="entry name" value="Cytochrome c-like domain"/>
    <property type="match status" value="1"/>
</dbReference>
<evidence type="ECO:0000313" key="7">
    <source>
        <dbReference type="EMBL" id="RVQ68778.1"/>
    </source>
</evidence>
<dbReference type="PROSITE" id="PS51007">
    <property type="entry name" value="CYTC"/>
    <property type="match status" value="1"/>
</dbReference>
<dbReference type="SUPFAM" id="SSF46626">
    <property type="entry name" value="Cytochrome c"/>
    <property type="match status" value="1"/>
</dbReference>
<sequence>MMKLPVLAVLLLVAGACAPVSQREATAASLPAVEMRGLAFAQAHCSECHAVIAGQVSPLAEAPPFEAVVNVPGLTEATITPWLRNSHNFPDMMNFAIDPAEIDNLAAYMLSLQNRNYVPRI</sequence>
<keyword evidence="1 4" id="KW-0349">Heme</keyword>
<evidence type="ECO:0000256" key="3">
    <source>
        <dbReference type="ARBA" id="ARBA00023004"/>
    </source>
</evidence>
<gene>
    <name evidence="7" type="ORF">EKN06_00650</name>
</gene>
<dbReference type="AlphaFoldDB" id="A0A437GZI7"/>
<name>A0A437GZI7_9SPHN</name>
<keyword evidence="3 4" id="KW-0408">Iron</keyword>
<dbReference type="GO" id="GO:0009055">
    <property type="term" value="F:electron transfer activity"/>
    <property type="evidence" value="ECO:0007669"/>
    <property type="project" value="InterPro"/>
</dbReference>
<keyword evidence="8" id="KW-1185">Reference proteome</keyword>
<proteinExistence type="predicted"/>
<evidence type="ECO:0000256" key="4">
    <source>
        <dbReference type="PROSITE-ProRule" id="PRU00433"/>
    </source>
</evidence>
<feature type="signal peptide" evidence="5">
    <location>
        <begin position="1"/>
        <end position="18"/>
    </location>
</feature>
<organism evidence="7 8">
    <name type="scientific">Croceicoccus ponticola</name>
    <dbReference type="NCBI Taxonomy" id="2217664"/>
    <lineage>
        <taxon>Bacteria</taxon>
        <taxon>Pseudomonadati</taxon>
        <taxon>Pseudomonadota</taxon>
        <taxon>Alphaproteobacteria</taxon>
        <taxon>Sphingomonadales</taxon>
        <taxon>Erythrobacteraceae</taxon>
        <taxon>Croceicoccus</taxon>
    </lineage>
</organism>
<evidence type="ECO:0000256" key="2">
    <source>
        <dbReference type="ARBA" id="ARBA00022723"/>
    </source>
</evidence>
<dbReference type="InterPro" id="IPR009056">
    <property type="entry name" value="Cyt_c-like_dom"/>
</dbReference>
<keyword evidence="2 4" id="KW-0479">Metal-binding</keyword>
<dbReference type="RefSeq" id="WP_127610964.1">
    <property type="nucleotide sequence ID" value="NZ_RXOL01000001.1"/>
</dbReference>
<feature type="chain" id="PRO_5019002501" description="Cytochrome c domain-containing protein" evidence="5">
    <location>
        <begin position="19"/>
        <end position="121"/>
    </location>
</feature>
<evidence type="ECO:0000256" key="5">
    <source>
        <dbReference type="SAM" id="SignalP"/>
    </source>
</evidence>
<dbReference type="GO" id="GO:0020037">
    <property type="term" value="F:heme binding"/>
    <property type="evidence" value="ECO:0007669"/>
    <property type="project" value="InterPro"/>
</dbReference>
<dbReference type="EMBL" id="RXOL01000001">
    <property type="protein sequence ID" value="RVQ68778.1"/>
    <property type="molecule type" value="Genomic_DNA"/>
</dbReference>
<dbReference type="Pfam" id="PF00034">
    <property type="entry name" value="Cytochrom_C"/>
    <property type="match status" value="1"/>
</dbReference>
<dbReference type="OrthoDB" id="7596428at2"/>
<dbReference type="GO" id="GO:0046872">
    <property type="term" value="F:metal ion binding"/>
    <property type="evidence" value="ECO:0007669"/>
    <property type="project" value="UniProtKB-KW"/>
</dbReference>
<keyword evidence="5" id="KW-0732">Signal</keyword>
<evidence type="ECO:0000313" key="8">
    <source>
        <dbReference type="Proteomes" id="UP000283003"/>
    </source>
</evidence>
<feature type="domain" description="Cytochrome c" evidence="6">
    <location>
        <begin position="32"/>
        <end position="113"/>
    </location>
</feature>